<evidence type="ECO:0000313" key="2">
    <source>
        <dbReference type="EMBL" id="ORY54280.1"/>
    </source>
</evidence>
<proteinExistence type="predicted"/>
<comment type="caution">
    <text evidence="2">The sequence shown here is derived from an EMBL/GenBank/DDBJ whole genome shotgun (WGS) entry which is preliminary data.</text>
</comment>
<dbReference type="AlphaFoldDB" id="A0A1Y2D4W0"/>
<dbReference type="InParanoid" id="A0A1Y2D4W0"/>
<organism evidence="2 3">
    <name type="scientific">Leucosporidium creatinivorum</name>
    <dbReference type="NCBI Taxonomy" id="106004"/>
    <lineage>
        <taxon>Eukaryota</taxon>
        <taxon>Fungi</taxon>
        <taxon>Dikarya</taxon>
        <taxon>Basidiomycota</taxon>
        <taxon>Pucciniomycotina</taxon>
        <taxon>Microbotryomycetes</taxon>
        <taxon>Leucosporidiales</taxon>
        <taxon>Leucosporidium</taxon>
    </lineage>
</organism>
<dbReference type="EMBL" id="MCGR01000099">
    <property type="protein sequence ID" value="ORY54280.1"/>
    <property type="molecule type" value="Genomic_DNA"/>
</dbReference>
<sequence length="235" mass="25830">MNLLVVKNKSTEAAETALPGAPAWLKAFFILAVVEGYRCDDIASFIGPQSVIRRLQGLVPLPSPSSRPPRDLSRLYPSGWTDSLPASQTGKALPLPRAPPTSNTSKTDSDDVEDDRAQSRLPSALAEEMAESLRKGLHRKWPIISRTELDLWINYINAHPEEANIYDREKAVEVGHESRARKDQRDVALFACAMPICSDRTGIGKNGVKKKGRPIKEAILHARISHGLRGGSFTC</sequence>
<feature type="compositionally biased region" description="Polar residues" evidence="1">
    <location>
        <begin position="80"/>
        <end position="90"/>
    </location>
</feature>
<keyword evidence="3" id="KW-1185">Reference proteome</keyword>
<feature type="region of interest" description="Disordered" evidence="1">
    <location>
        <begin position="62"/>
        <end position="119"/>
    </location>
</feature>
<evidence type="ECO:0000256" key="1">
    <source>
        <dbReference type="SAM" id="MobiDB-lite"/>
    </source>
</evidence>
<protein>
    <submittedName>
        <fullName evidence="2">Uncharacterized protein</fullName>
    </submittedName>
</protein>
<dbReference type="Proteomes" id="UP000193467">
    <property type="component" value="Unassembled WGS sequence"/>
</dbReference>
<evidence type="ECO:0000313" key="3">
    <source>
        <dbReference type="Proteomes" id="UP000193467"/>
    </source>
</evidence>
<reference evidence="2 3" key="1">
    <citation type="submission" date="2016-07" db="EMBL/GenBank/DDBJ databases">
        <title>Pervasive Adenine N6-methylation of Active Genes in Fungi.</title>
        <authorList>
            <consortium name="DOE Joint Genome Institute"/>
            <person name="Mondo S.J."/>
            <person name="Dannebaum R.O."/>
            <person name="Kuo R.C."/>
            <person name="Labutti K."/>
            <person name="Haridas S."/>
            <person name="Kuo A."/>
            <person name="Salamov A."/>
            <person name="Ahrendt S.R."/>
            <person name="Lipzen A."/>
            <person name="Sullivan W."/>
            <person name="Andreopoulos W.B."/>
            <person name="Clum A."/>
            <person name="Lindquist E."/>
            <person name="Daum C."/>
            <person name="Ramamoorthy G.K."/>
            <person name="Gryganskyi A."/>
            <person name="Culley D."/>
            <person name="Magnuson J.K."/>
            <person name="James T.Y."/>
            <person name="O'Malley M.A."/>
            <person name="Stajich J.E."/>
            <person name="Spatafora J.W."/>
            <person name="Visel A."/>
            <person name="Grigoriev I.V."/>
        </authorList>
    </citation>
    <scope>NUCLEOTIDE SEQUENCE [LARGE SCALE GENOMIC DNA]</scope>
    <source>
        <strain evidence="2 3">62-1032</strain>
    </source>
</reference>
<accession>A0A1Y2D4W0</accession>
<name>A0A1Y2D4W0_9BASI</name>
<gene>
    <name evidence="2" type="ORF">BCR35DRAFT_310414</name>
</gene>